<dbReference type="AlphaFoldDB" id="A0A5D0CXQ2"/>
<reference evidence="2 3" key="1">
    <citation type="submission" date="2019-08" db="EMBL/GenBank/DDBJ databases">
        <title>Genome sequencing of Paenibacillus faecis DSM 23593(T).</title>
        <authorList>
            <person name="Kook J.-K."/>
            <person name="Park S.-N."/>
            <person name="Lim Y.K."/>
        </authorList>
    </citation>
    <scope>NUCLEOTIDE SEQUENCE [LARGE SCALE GENOMIC DNA]</scope>
    <source>
        <strain evidence="2 3">DSM 23593</strain>
    </source>
</reference>
<organism evidence="2 3">
    <name type="scientific">Paenibacillus faecis</name>
    <dbReference type="NCBI Taxonomy" id="862114"/>
    <lineage>
        <taxon>Bacteria</taxon>
        <taxon>Bacillati</taxon>
        <taxon>Bacillota</taxon>
        <taxon>Bacilli</taxon>
        <taxon>Bacillales</taxon>
        <taxon>Paenibacillaceae</taxon>
        <taxon>Paenibacillus</taxon>
    </lineage>
</organism>
<gene>
    <name evidence="2" type="ORF">FRY98_03795</name>
</gene>
<protein>
    <submittedName>
        <fullName evidence="2">Helix-turn-helix domain-containing protein</fullName>
    </submittedName>
</protein>
<evidence type="ECO:0000313" key="2">
    <source>
        <dbReference type="EMBL" id="TYA14802.1"/>
    </source>
</evidence>
<dbReference type="EMBL" id="VSDO01000001">
    <property type="protein sequence ID" value="TYA14802.1"/>
    <property type="molecule type" value="Genomic_DNA"/>
</dbReference>
<evidence type="ECO:0000259" key="1">
    <source>
        <dbReference type="Pfam" id="PF12728"/>
    </source>
</evidence>
<sequence length="89" mass="10143">MADINSEPVTIPDLYSLLYLNYPDVVSVEQVCEMLGDISSKTAYKLLQAGRIDHFRIGRTYKIPKQSVIHYLREIMNTCPLSNNDALTH</sequence>
<accession>A0A5D0CXQ2</accession>
<keyword evidence="3" id="KW-1185">Reference proteome</keyword>
<dbReference type="Pfam" id="PF12728">
    <property type="entry name" value="HTH_17"/>
    <property type="match status" value="1"/>
</dbReference>
<proteinExistence type="predicted"/>
<comment type="caution">
    <text evidence="2">The sequence shown here is derived from an EMBL/GenBank/DDBJ whole genome shotgun (WGS) entry which is preliminary data.</text>
</comment>
<dbReference type="InterPro" id="IPR010093">
    <property type="entry name" value="SinI_DNA-bd"/>
</dbReference>
<dbReference type="GO" id="GO:0003677">
    <property type="term" value="F:DNA binding"/>
    <property type="evidence" value="ECO:0007669"/>
    <property type="project" value="InterPro"/>
</dbReference>
<feature type="domain" description="Helix-turn-helix" evidence="1">
    <location>
        <begin position="26"/>
        <end position="74"/>
    </location>
</feature>
<dbReference type="Proteomes" id="UP000325218">
    <property type="component" value="Unassembled WGS sequence"/>
</dbReference>
<dbReference type="OrthoDB" id="515428at2"/>
<name>A0A5D0CXQ2_9BACL</name>
<dbReference type="RefSeq" id="WP_148450396.1">
    <property type="nucleotide sequence ID" value="NZ_VSDO01000001.1"/>
</dbReference>
<dbReference type="InterPro" id="IPR041657">
    <property type="entry name" value="HTH_17"/>
</dbReference>
<dbReference type="NCBIfam" id="TIGR01764">
    <property type="entry name" value="excise"/>
    <property type="match status" value="1"/>
</dbReference>
<evidence type="ECO:0000313" key="3">
    <source>
        <dbReference type="Proteomes" id="UP000325218"/>
    </source>
</evidence>